<proteinExistence type="predicted"/>
<keyword evidence="3" id="KW-1185">Reference proteome</keyword>
<evidence type="ECO:0000313" key="3">
    <source>
        <dbReference type="Proteomes" id="UP001301442"/>
    </source>
</evidence>
<dbReference type="RefSeq" id="WP_348396016.1">
    <property type="nucleotide sequence ID" value="NZ_CP136600.1"/>
</dbReference>
<reference evidence="2 3" key="1">
    <citation type="submission" date="2023-09" db="EMBL/GenBank/DDBJ databases">
        <authorList>
            <person name="Qi X."/>
        </authorList>
    </citation>
    <scope>NUCLEOTIDE SEQUENCE [LARGE SCALE GENOMIC DNA]</scope>
    <source>
        <strain evidence="2 3">S1-1</strain>
    </source>
</reference>
<accession>A0ABZ0GMW0</accession>
<gene>
    <name evidence="2" type="ORF">RI844_17940</name>
</gene>
<name>A0ABZ0GMW0_9GAMM</name>
<evidence type="ECO:0000313" key="2">
    <source>
        <dbReference type="EMBL" id="WOH37224.1"/>
    </source>
</evidence>
<organism evidence="2 3">
    <name type="scientific">Thalassotalea fonticola</name>
    <dbReference type="NCBI Taxonomy" id="3065649"/>
    <lineage>
        <taxon>Bacteria</taxon>
        <taxon>Pseudomonadati</taxon>
        <taxon>Pseudomonadota</taxon>
        <taxon>Gammaproteobacteria</taxon>
        <taxon>Alteromonadales</taxon>
        <taxon>Colwelliaceae</taxon>
        <taxon>Thalassotalea</taxon>
    </lineage>
</organism>
<feature type="signal peptide" evidence="1">
    <location>
        <begin position="1"/>
        <end position="40"/>
    </location>
</feature>
<evidence type="ECO:0000256" key="1">
    <source>
        <dbReference type="SAM" id="SignalP"/>
    </source>
</evidence>
<keyword evidence="1" id="KW-0732">Signal</keyword>
<protein>
    <recommendedName>
        <fullName evidence="4">Lipoprotein</fullName>
    </recommendedName>
</protein>
<sequence>MAKLKNKKIKIKRQNMYKNNKLLKTSFLYTGLVFILYACAQEPEQPEIKTDIQVLLADIDPSDVQQQLDKIQIKESELPTSNNFPPVPINNDIASNNSNTNDPVKLEFNINQEICRDSMVTYKVADESGYINSHTAKAQAQAVIIKVNNKQIKLMISGWYSRNKNLFNWQPYLKQQPVMGLMKLEKGKVYWDDKANWYLCSFDAGEMI</sequence>
<dbReference type="EMBL" id="CP136600">
    <property type="protein sequence ID" value="WOH37224.1"/>
    <property type="molecule type" value="Genomic_DNA"/>
</dbReference>
<evidence type="ECO:0008006" key="4">
    <source>
        <dbReference type="Google" id="ProtNLM"/>
    </source>
</evidence>
<feature type="chain" id="PRO_5047313902" description="Lipoprotein" evidence="1">
    <location>
        <begin position="41"/>
        <end position="208"/>
    </location>
</feature>
<dbReference type="Proteomes" id="UP001301442">
    <property type="component" value="Chromosome"/>
</dbReference>